<reference evidence="3 4" key="1">
    <citation type="submission" date="2020-06" db="EMBL/GenBank/DDBJ databases">
        <title>The yeast mating-type switching endonuclease HO is a domesticated member of an unorthodox homing genetic element family.</title>
        <authorList>
            <person name="Coughlan A.Y."/>
            <person name="Lombardi L."/>
            <person name="Braun-Galleani S."/>
            <person name="Martos A.R."/>
            <person name="Galeote V."/>
            <person name="Bigey F."/>
            <person name="Dequin S."/>
            <person name="Byrne K.P."/>
            <person name="Wolfe K.H."/>
        </authorList>
    </citation>
    <scope>NUCLEOTIDE SEQUENCE [LARGE SCALE GENOMIC DNA]</scope>
    <source>
        <strain evidence="3 4">CBS2947</strain>
    </source>
</reference>
<sequence length="862" mass="98167">MKRHSSHGIDDSQPIAFAKKHRFKDTLALFIVFLSFNHFASLCLLTSFVIATRFRNFLTNCFIALFLSKKPSPPMAEVSHVDDEQYVVNVNEKKQSTMSGWRVKNSLSLPLLISEIVVATILKLYGENYFLKPIENLALSILASSMINDPKDCLSYATSCSVLYAVALQAYQKIGIIQCLDITFPMSLFKPAMSQGKATVSTGSFVQGQMMSWLSRYGRHLLYYVSFHVVVFQFSQSTLSQHYDDDKQKSYKKSLSAKSEANKISGQRVSSLGSVKNSLENPNVNSALQQHQQQQIFMERLGSNSISQDSNNLMAFPNAKKSNKSKQILPYFTGVVSQYEAFEASLRYEGQENSQTMATNVTVPSPANSQGSDKVENTYSNQFYDIKLEFGGNRETRNLKLDVTVTSNLENFIRHLFKRKNQHLIPPLWSIVVTLKTTNFEKKYLKESKEVILTPSNSGTASESDSSDGIITPTASNSNICEEQASESVFHKLQSSKTMALIAQTAFDDYAQLHLVATNDNIFKKNDKDYKVCIVEIASNSITFHIENLHEGELIVLVNGVIWSEVSCALILDHEGEELVVVGGLVPSCPYDIQFINRLRQMEDYLISDLMVRTVGIKDASEKFEAIDFSFPSYYHRKFLSPLLTLKHSVLTTNTNLAEGRVKLKKTKKEVSKKLNSLRQDIDHYKSKISQNATNDEKSASKVESLKIAHQQTEATLCKLEDHLKRLTDEELKLEQEYLRQKDAHLRRQMEYSKLQESFDNTLKEAEMKRSKLEQELTQLNSKKEKLFAKRERLQREVNQNTVEFENLRYQFVSKREKDRARRSELRAREANELEMIIKGLEQDISRLEGENGNLQKVARGM</sequence>
<feature type="coiled-coil region" evidence="1">
    <location>
        <begin position="661"/>
        <end position="688"/>
    </location>
</feature>
<dbReference type="EMBL" id="CP059270">
    <property type="protein sequence ID" value="QLQ80231.1"/>
    <property type="molecule type" value="Genomic_DNA"/>
</dbReference>
<evidence type="ECO:0000256" key="1">
    <source>
        <dbReference type="SAM" id="Coils"/>
    </source>
</evidence>
<proteinExistence type="predicted"/>
<dbReference type="AlphaFoldDB" id="A0A7H9HSE4"/>
<evidence type="ECO:0000313" key="3">
    <source>
        <dbReference type="EMBL" id="QLQ80231.1"/>
    </source>
</evidence>
<dbReference type="OrthoDB" id="4158994at2759"/>
<feature type="coiled-coil region" evidence="1">
    <location>
        <begin position="724"/>
        <end position="858"/>
    </location>
</feature>
<gene>
    <name evidence="3" type="ORF">HG537_0D02320</name>
</gene>
<feature type="transmembrane region" description="Helical" evidence="2">
    <location>
        <begin position="27"/>
        <end position="50"/>
    </location>
</feature>
<accession>A0A7H9HSE4</accession>
<keyword evidence="4" id="KW-1185">Reference proteome</keyword>
<evidence type="ECO:0000256" key="2">
    <source>
        <dbReference type="SAM" id="Phobius"/>
    </source>
</evidence>
<name>A0A7H9HSE4_9SACH</name>
<keyword evidence="2" id="KW-0472">Membrane</keyword>
<keyword evidence="2" id="KW-0812">Transmembrane</keyword>
<organism evidence="3 4">
    <name type="scientific">Torulaspora globosa</name>
    <dbReference type="NCBI Taxonomy" id="48254"/>
    <lineage>
        <taxon>Eukaryota</taxon>
        <taxon>Fungi</taxon>
        <taxon>Dikarya</taxon>
        <taxon>Ascomycota</taxon>
        <taxon>Saccharomycotina</taxon>
        <taxon>Saccharomycetes</taxon>
        <taxon>Saccharomycetales</taxon>
        <taxon>Saccharomycetaceae</taxon>
        <taxon>Torulaspora</taxon>
    </lineage>
</organism>
<protein>
    <submittedName>
        <fullName evidence="3">Uncharacterized protein</fullName>
    </submittedName>
</protein>
<dbReference type="Proteomes" id="UP000510647">
    <property type="component" value="Chromosome 4"/>
</dbReference>
<keyword evidence="2" id="KW-1133">Transmembrane helix</keyword>
<keyword evidence="1" id="KW-0175">Coiled coil</keyword>
<evidence type="ECO:0000313" key="4">
    <source>
        <dbReference type="Proteomes" id="UP000510647"/>
    </source>
</evidence>